<name>A0A431UMP5_STEMA</name>
<evidence type="ECO:0000313" key="1">
    <source>
        <dbReference type="EMBL" id="RTQ90708.1"/>
    </source>
</evidence>
<dbReference type="AlphaFoldDB" id="A0A431UMP5"/>
<dbReference type="EMBL" id="RXLZ01000011">
    <property type="protein sequence ID" value="RTQ90708.1"/>
    <property type="molecule type" value="Genomic_DNA"/>
</dbReference>
<dbReference type="Proteomes" id="UP000271705">
    <property type="component" value="Unassembled WGS sequence"/>
</dbReference>
<reference evidence="1 2" key="1">
    <citation type="submission" date="2018-12" db="EMBL/GenBank/DDBJ databases">
        <authorList>
            <person name="Kartti S."/>
            <person name="Manni A."/>
            <person name="Chemao El Fihri M.W."/>
            <person name="Laamarti M."/>
            <person name="Temsamani L."/>
            <person name="El Jamali J.E."/>
            <person name="Ouadghiri M."/>
            <person name="Ibrahimi A."/>
            <person name="Filati-Maltouf A."/>
        </authorList>
    </citation>
    <scope>NUCLEOTIDE SEQUENCE [LARGE SCALE GENOMIC DNA]</scope>
    <source>
        <strain evidence="1 2">MDMC339</strain>
    </source>
</reference>
<evidence type="ECO:0000313" key="2">
    <source>
        <dbReference type="Proteomes" id="UP000271705"/>
    </source>
</evidence>
<sequence length="175" mass="18704">MDDLSYYRNAPSSAEDPRAGVFHAYLAAALQSHRYRNSANTASESGCDAWIALQSVEVNSSRYDFALLCRNGKAWTALRGGAGGEEAVISLPASENMDGLLSRSRALADGPRLGIGFDGLTSYVTTYDGGSVGRFAVYGVEGRESKNASDFRLADGVVRDLEHVIERASGSARQD</sequence>
<organism evidence="1 2">
    <name type="scientific">Stenotrophomonas maltophilia</name>
    <name type="common">Pseudomonas maltophilia</name>
    <name type="synonym">Xanthomonas maltophilia</name>
    <dbReference type="NCBI Taxonomy" id="40324"/>
    <lineage>
        <taxon>Bacteria</taxon>
        <taxon>Pseudomonadati</taxon>
        <taxon>Pseudomonadota</taxon>
        <taxon>Gammaproteobacteria</taxon>
        <taxon>Lysobacterales</taxon>
        <taxon>Lysobacteraceae</taxon>
        <taxon>Stenotrophomonas</taxon>
        <taxon>Stenotrophomonas maltophilia group</taxon>
    </lineage>
</organism>
<gene>
    <name evidence="1" type="ORF">EKL94_05395</name>
</gene>
<comment type="caution">
    <text evidence="1">The sequence shown here is derived from an EMBL/GenBank/DDBJ whole genome shotgun (WGS) entry which is preliminary data.</text>
</comment>
<dbReference type="RefSeq" id="WP_148105797.1">
    <property type="nucleotide sequence ID" value="NZ_RXLZ01000011.1"/>
</dbReference>
<proteinExistence type="predicted"/>
<accession>A0A431UMP5</accession>
<protein>
    <submittedName>
        <fullName evidence="1">Uncharacterized protein</fullName>
    </submittedName>
</protein>